<evidence type="ECO:0000256" key="4">
    <source>
        <dbReference type="ARBA" id="ARBA00023040"/>
    </source>
</evidence>
<feature type="transmembrane region" description="Helical" evidence="8">
    <location>
        <begin position="94"/>
        <end position="118"/>
    </location>
</feature>
<keyword evidence="3 8" id="KW-1133">Transmembrane helix</keyword>
<keyword evidence="2 8" id="KW-0812">Transmembrane</keyword>
<organism evidence="10 11">
    <name type="scientific">Mytilus coruscus</name>
    <name type="common">Sea mussel</name>
    <dbReference type="NCBI Taxonomy" id="42192"/>
    <lineage>
        <taxon>Eukaryota</taxon>
        <taxon>Metazoa</taxon>
        <taxon>Spiralia</taxon>
        <taxon>Lophotrochozoa</taxon>
        <taxon>Mollusca</taxon>
        <taxon>Bivalvia</taxon>
        <taxon>Autobranchia</taxon>
        <taxon>Pteriomorphia</taxon>
        <taxon>Mytilida</taxon>
        <taxon>Mytiloidea</taxon>
        <taxon>Mytilidae</taxon>
        <taxon>Mytilinae</taxon>
        <taxon>Mytilus</taxon>
    </lineage>
</organism>
<dbReference type="GO" id="GO:0004930">
    <property type="term" value="F:G protein-coupled receptor activity"/>
    <property type="evidence" value="ECO:0007669"/>
    <property type="project" value="UniProtKB-KW"/>
</dbReference>
<proteinExistence type="predicted"/>
<evidence type="ECO:0000256" key="1">
    <source>
        <dbReference type="ARBA" id="ARBA00004141"/>
    </source>
</evidence>
<feature type="domain" description="G-protein coupled receptors family 1 profile" evidence="9">
    <location>
        <begin position="109"/>
        <end position="379"/>
    </location>
</feature>
<keyword evidence="5 8" id="KW-0472">Membrane</keyword>
<keyword evidence="6" id="KW-0675">Receptor</keyword>
<dbReference type="Proteomes" id="UP000507470">
    <property type="component" value="Unassembled WGS sequence"/>
</dbReference>
<evidence type="ECO:0000256" key="3">
    <source>
        <dbReference type="ARBA" id="ARBA00022989"/>
    </source>
</evidence>
<evidence type="ECO:0000256" key="8">
    <source>
        <dbReference type="SAM" id="Phobius"/>
    </source>
</evidence>
<evidence type="ECO:0000313" key="11">
    <source>
        <dbReference type="Proteomes" id="UP000507470"/>
    </source>
</evidence>
<reference evidence="10 11" key="1">
    <citation type="submission" date="2020-06" db="EMBL/GenBank/DDBJ databases">
        <authorList>
            <person name="Li R."/>
            <person name="Bekaert M."/>
        </authorList>
    </citation>
    <scope>NUCLEOTIDE SEQUENCE [LARGE SCALE GENOMIC DNA]</scope>
    <source>
        <strain evidence="11">wild</strain>
    </source>
</reference>
<evidence type="ECO:0000256" key="5">
    <source>
        <dbReference type="ARBA" id="ARBA00023136"/>
    </source>
</evidence>
<evidence type="ECO:0000256" key="6">
    <source>
        <dbReference type="ARBA" id="ARBA00023170"/>
    </source>
</evidence>
<gene>
    <name evidence="10" type="ORF">MCOR_45817</name>
</gene>
<dbReference type="AlphaFoldDB" id="A0A6J8DZT9"/>
<accession>A0A6J8DZT9</accession>
<feature type="transmembrane region" description="Helical" evidence="8">
    <location>
        <begin position="221"/>
        <end position="241"/>
    </location>
</feature>
<keyword evidence="7" id="KW-0807">Transducer</keyword>
<name>A0A6J8DZT9_MYTCO</name>
<keyword evidence="4" id="KW-0297">G-protein coupled receptor</keyword>
<dbReference type="GO" id="GO:0016020">
    <property type="term" value="C:membrane"/>
    <property type="evidence" value="ECO:0007669"/>
    <property type="project" value="UniProtKB-SubCell"/>
</dbReference>
<feature type="transmembrane region" description="Helical" evidence="8">
    <location>
        <begin position="187"/>
        <end position="209"/>
    </location>
</feature>
<evidence type="ECO:0000256" key="2">
    <source>
        <dbReference type="ARBA" id="ARBA00022692"/>
    </source>
</evidence>
<feature type="transmembrane region" description="Helical" evidence="8">
    <location>
        <begin position="130"/>
        <end position="153"/>
    </location>
</feature>
<evidence type="ECO:0000313" key="10">
    <source>
        <dbReference type="EMBL" id="CAC5412845.1"/>
    </source>
</evidence>
<dbReference type="Gene3D" id="1.20.1070.10">
    <property type="entry name" value="Rhodopsin 7-helix transmembrane proteins"/>
    <property type="match status" value="1"/>
</dbReference>
<dbReference type="PROSITE" id="PS50262">
    <property type="entry name" value="G_PROTEIN_RECEP_F1_2"/>
    <property type="match status" value="1"/>
</dbReference>
<feature type="transmembrane region" description="Helical" evidence="8">
    <location>
        <begin position="271"/>
        <end position="300"/>
    </location>
</feature>
<feature type="transmembrane region" description="Helical" evidence="8">
    <location>
        <begin position="363"/>
        <end position="382"/>
    </location>
</feature>
<comment type="subcellular location">
    <subcellularLocation>
        <location evidence="1">Membrane</location>
        <topology evidence="1">Multi-pass membrane protein</topology>
    </subcellularLocation>
</comment>
<protein>
    <recommendedName>
        <fullName evidence="9">G-protein coupled receptors family 1 profile domain-containing protein</fullName>
    </recommendedName>
</protein>
<keyword evidence="11" id="KW-1185">Reference proteome</keyword>
<dbReference type="SUPFAM" id="SSF81321">
    <property type="entry name" value="Family A G protein-coupled receptor-like"/>
    <property type="match status" value="1"/>
</dbReference>
<dbReference type="OrthoDB" id="6101772at2759"/>
<feature type="transmembrane region" description="Helical" evidence="8">
    <location>
        <begin position="321"/>
        <end position="343"/>
    </location>
</feature>
<dbReference type="EMBL" id="CACVKT020008108">
    <property type="protein sequence ID" value="CAC5412845.1"/>
    <property type="molecule type" value="Genomic_DNA"/>
</dbReference>
<sequence length="406" mass="47829">MTAMLPALQMTENYSNTYFNSTELLSNLEHQHQLDNMHMEQFGITPEIDKYERTTSRFQRRRNIIRKRTKRKRKRKRLKKPYRLNRIWLLPTPWVTYSMIVLALEIVVVNSFIIYVFLQKKNITPVTVLLMFLAVSDSITAVIMSVLNLFVFITSKGNFDFEKDKLSYKMPYPLCISVNVAYTVGRAFHFASVLLTAYLCLQKAIVFIIPFTNRFNTRKSVIISCLSIMVSIILYIPEAIFRYGIFGKRRNGHCINTDKEVKRITSKVNEWFWWIIFAIYVLMLTSALLSTIYICFKLTCHRRNLPWKDTTVTQRRHRRSALLVILICAVFILSEMMNVVVIIHDVSPSNLLNRDVRNFFRRYKAFSLEIGFTMNFIVYLLISEQIRNAVFKSVRRLINRCALKNG</sequence>
<evidence type="ECO:0000259" key="9">
    <source>
        <dbReference type="PROSITE" id="PS50262"/>
    </source>
</evidence>
<evidence type="ECO:0000256" key="7">
    <source>
        <dbReference type="ARBA" id="ARBA00023224"/>
    </source>
</evidence>
<dbReference type="PANTHER" id="PTHR24243:SF208">
    <property type="entry name" value="PYROKININ-1 RECEPTOR"/>
    <property type="match status" value="1"/>
</dbReference>
<dbReference type="PANTHER" id="PTHR24243">
    <property type="entry name" value="G-PROTEIN COUPLED RECEPTOR"/>
    <property type="match status" value="1"/>
</dbReference>
<dbReference type="InterPro" id="IPR017452">
    <property type="entry name" value="GPCR_Rhodpsn_7TM"/>
</dbReference>